<gene>
    <name evidence="3" type="ORF">AYR63_07145</name>
</gene>
<dbReference type="Gene3D" id="1.10.530.10">
    <property type="match status" value="1"/>
</dbReference>
<name>A0A1B2IY06_9LACO</name>
<proteinExistence type="predicted"/>
<dbReference type="Proteomes" id="UP000093267">
    <property type="component" value="Chromosome"/>
</dbReference>
<dbReference type="AlphaFoldDB" id="A0A1B2IY06"/>
<accession>A0A1B2IY06</accession>
<evidence type="ECO:0000313" key="3">
    <source>
        <dbReference type="EMBL" id="ANZ66927.1"/>
    </source>
</evidence>
<evidence type="ECO:0000259" key="2">
    <source>
        <dbReference type="Pfam" id="PF01464"/>
    </source>
</evidence>
<dbReference type="SUPFAM" id="SSF53955">
    <property type="entry name" value="Lysozyme-like"/>
    <property type="match status" value="1"/>
</dbReference>
<keyword evidence="4" id="KW-1185">Reference proteome</keyword>
<feature type="chain" id="PRO_5008539185" description="Transglycosylase SLT domain-containing protein" evidence="1">
    <location>
        <begin position="32"/>
        <end position="174"/>
    </location>
</feature>
<dbReference type="EMBL" id="CP014924">
    <property type="protein sequence ID" value="ANZ66927.1"/>
    <property type="molecule type" value="Genomic_DNA"/>
</dbReference>
<reference evidence="3 4" key="1">
    <citation type="submission" date="2016-03" db="EMBL/GenBank/DDBJ databases">
        <title>Pediococcus and Lactobacillus from brewery environment - whole genome sequencing and assembly.</title>
        <authorList>
            <person name="Behr J."/>
            <person name="Geissler A.J."/>
            <person name="Vogel R.F."/>
        </authorList>
    </citation>
    <scope>NUCLEOTIDE SEQUENCE [LARGE SCALE GENOMIC DNA]</scope>
    <source>
        <strain evidence="3 4">TMW 1.1995</strain>
    </source>
</reference>
<organism evidence="3 4">
    <name type="scientific">Secundilactobacillus paracollinoides</name>
    <dbReference type="NCBI Taxonomy" id="240427"/>
    <lineage>
        <taxon>Bacteria</taxon>
        <taxon>Bacillati</taxon>
        <taxon>Bacillota</taxon>
        <taxon>Bacilli</taxon>
        <taxon>Lactobacillales</taxon>
        <taxon>Lactobacillaceae</taxon>
        <taxon>Secundilactobacillus</taxon>
    </lineage>
</organism>
<protein>
    <recommendedName>
        <fullName evidence="2">Transglycosylase SLT domain-containing protein</fullName>
    </recommendedName>
</protein>
<dbReference type="OrthoDB" id="2241791at2"/>
<keyword evidence="1" id="KW-0732">Signal</keyword>
<evidence type="ECO:0000313" key="4">
    <source>
        <dbReference type="Proteomes" id="UP000093267"/>
    </source>
</evidence>
<dbReference type="KEGG" id="lpd:AYR62_11060"/>
<sequence length="174" mass="18043">MYILKNIVNKILATTAVTFGLVAAGAVTANASTTSAYASQAPSYSQSYSGYGYSSSTPSYSSYSTPTYSSYNNYSSTGSTTSSASTSTTTSSAALSSSEQSYVLSQMASRTGVSASTWNTIITRESNWEPTVVNASSGAYGLFQNMHISSGDVDAQIDAAVSLYNTQGLAAWGE</sequence>
<dbReference type="InterPro" id="IPR023346">
    <property type="entry name" value="Lysozyme-like_dom_sf"/>
</dbReference>
<feature type="domain" description="Transglycosylase SLT" evidence="2">
    <location>
        <begin position="107"/>
        <end position="151"/>
    </location>
</feature>
<feature type="signal peptide" evidence="1">
    <location>
        <begin position="1"/>
        <end position="31"/>
    </location>
</feature>
<dbReference type="Pfam" id="PF01464">
    <property type="entry name" value="SLT"/>
    <property type="match status" value="1"/>
</dbReference>
<dbReference type="InterPro" id="IPR008258">
    <property type="entry name" value="Transglycosylase_SLT_dom_1"/>
</dbReference>
<evidence type="ECO:0000256" key="1">
    <source>
        <dbReference type="SAM" id="SignalP"/>
    </source>
</evidence>